<evidence type="ECO:0000256" key="3">
    <source>
        <dbReference type="ARBA" id="ARBA00011167"/>
    </source>
</evidence>
<dbReference type="GO" id="GO:0000462">
    <property type="term" value="P:maturation of SSU-rRNA from tricistronic rRNA transcript (SSU-rRNA, 5.8S rRNA, LSU-rRNA)"/>
    <property type="evidence" value="ECO:0007669"/>
    <property type="project" value="TreeGrafter"/>
</dbReference>
<feature type="compositionally biased region" description="Basic and acidic residues" evidence="11">
    <location>
        <begin position="132"/>
        <end position="141"/>
    </location>
</feature>
<evidence type="ECO:0000256" key="2">
    <source>
        <dbReference type="ARBA" id="ARBA00009418"/>
    </source>
</evidence>
<comment type="function">
    <text evidence="9 10">Component of the 90S pre-ribosome involved in the maturation of rRNAs. Required for early cleavages of the pre-RNAs in the 40S ribosomal subunit maturation pathway.</text>
</comment>
<dbReference type="Proteomes" id="UP000006039">
    <property type="component" value="Unassembled WGS sequence"/>
</dbReference>
<evidence type="ECO:0000256" key="10">
    <source>
        <dbReference type="RuleBase" id="RU368027"/>
    </source>
</evidence>
<dbReference type="OrthoDB" id="448446at2759"/>
<reference evidence="13" key="4">
    <citation type="journal article" date="2015" name="G3 (Bethesda)">
        <title>Genome sequences of three phytopathogenic species of the Magnaporthaceae family of fungi.</title>
        <authorList>
            <person name="Okagaki L.H."/>
            <person name="Nunes C.C."/>
            <person name="Sailsbery J."/>
            <person name="Clay B."/>
            <person name="Brown D."/>
            <person name="John T."/>
            <person name="Oh Y."/>
            <person name="Young N."/>
            <person name="Fitzgerald M."/>
            <person name="Haas B.J."/>
            <person name="Zeng Q."/>
            <person name="Young S."/>
            <person name="Adiconis X."/>
            <person name="Fan L."/>
            <person name="Levin J.Z."/>
            <person name="Mitchell T.K."/>
            <person name="Okubara P.A."/>
            <person name="Farman M.L."/>
            <person name="Kohn L.M."/>
            <person name="Birren B."/>
            <person name="Ma L.-J."/>
            <person name="Dean R.A."/>
        </authorList>
    </citation>
    <scope>NUCLEOTIDE SEQUENCE</scope>
    <source>
        <strain evidence="13">R3-111a-1</strain>
    </source>
</reference>
<evidence type="ECO:0000313" key="13">
    <source>
        <dbReference type="EnsemblFungi" id="EJT76234"/>
    </source>
</evidence>
<keyword evidence="7 10" id="KW-0539">Nucleus</keyword>
<keyword evidence="4 10" id="KW-0690">Ribosome biogenesis</keyword>
<protein>
    <recommendedName>
        <fullName evidence="10">rRNA biogenesis protein RRP36</fullName>
    </recommendedName>
</protein>
<reference evidence="12" key="2">
    <citation type="submission" date="2010-07" db="EMBL/GenBank/DDBJ databases">
        <authorList>
            <consortium name="The Broad Institute Genome Sequencing Platform"/>
            <consortium name="Broad Institute Genome Sequencing Center for Infectious Disease"/>
            <person name="Ma L.-J."/>
            <person name="Dead R."/>
            <person name="Young S."/>
            <person name="Zeng Q."/>
            <person name="Koehrsen M."/>
            <person name="Alvarado L."/>
            <person name="Berlin A."/>
            <person name="Chapman S.B."/>
            <person name="Chen Z."/>
            <person name="Freedman E."/>
            <person name="Gellesch M."/>
            <person name="Goldberg J."/>
            <person name="Griggs A."/>
            <person name="Gujja S."/>
            <person name="Heilman E.R."/>
            <person name="Heiman D."/>
            <person name="Hepburn T."/>
            <person name="Howarth C."/>
            <person name="Jen D."/>
            <person name="Larson L."/>
            <person name="Mehta T."/>
            <person name="Neiman D."/>
            <person name="Pearson M."/>
            <person name="Roberts A."/>
            <person name="Saif S."/>
            <person name="Shea T."/>
            <person name="Shenoy N."/>
            <person name="Sisk P."/>
            <person name="Stolte C."/>
            <person name="Sykes S."/>
            <person name="Walk T."/>
            <person name="White J."/>
            <person name="Yandava C."/>
            <person name="Haas B."/>
            <person name="Nusbaum C."/>
            <person name="Birren B."/>
        </authorList>
    </citation>
    <scope>NUCLEOTIDE SEQUENCE</scope>
    <source>
        <strain evidence="12">R3-111a-1</strain>
    </source>
</reference>
<feature type="region of interest" description="Disordered" evidence="11">
    <location>
        <begin position="334"/>
        <end position="368"/>
    </location>
</feature>
<dbReference type="FunCoup" id="J3NY01">
    <property type="interactions" value="529"/>
</dbReference>
<feature type="compositionally biased region" description="Low complexity" evidence="11">
    <location>
        <begin position="147"/>
        <end position="156"/>
    </location>
</feature>
<evidence type="ECO:0000313" key="14">
    <source>
        <dbReference type="Proteomes" id="UP000006039"/>
    </source>
</evidence>
<comment type="subunit">
    <text evidence="3 10">Associates with 90S and pre-40S pre-ribosomal particles.</text>
</comment>
<keyword evidence="5 10" id="KW-0698">rRNA processing</keyword>
<dbReference type="EnsemblFungi" id="EJT76234">
    <property type="protein sequence ID" value="EJT76234"/>
    <property type="gene ID" value="GGTG_06156"/>
</dbReference>
<dbReference type="GO" id="GO:0005730">
    <property type="term" value="C:nucleolus"/>
    <property type="evidence" value="ECO:0007669"/>
    <property type="project" value="UniProtKB-SubCell"/>
</dbReference>
<feature type="compositionally biased region" description="Basic and acidic residues" evidence="11">
    <location>
        <begin position="1"/>
        <end position="23"/>
    </location>
</feature>
<name>J3NY01_GAET3</name>
<reference evidence="12" key="3">
    <citation type="submission" date="2010-09" db="EMBL/GenBank/DDBJ databases">
        <title>Annotation of Gaeumannomyces graminis var. tritici R3-111a-1.</title>
        <authorList>
            <consortium name="The Broad Institute Genome Sequencing Platform"/>
            <person name="Ma L.-J."/>
            <person name="Dead R."/>
            <person name="Young S.K."/>
            <person name="Zeng Q."/>
            <person name="Gargeya S."/>
            <person name="Fitzgerald M."/>
            <person name="Haas B."/>
            <person name="Abouelleil A."/>
            <person name="Alvarado L."/>
            <person name="Arachchi H.M."/>
            <person name="Berlin A."/>
            <person name="Brown A."/>
            <person name="Chapman S.B."/>
            <person name="Chen Z."/>
            <person name="Dunbar C."/>
            <person name="Freedman E."/>
            <person name="Gearin G."/>
            <person name="Gellesch M."/>
            <person name="Goldberg J."/>
            <person name="Griggs A."/>
            <person name="Gujja S."/>
            <person name="Heiman D."/>
            <person name="Howarth C."/>
            <person name="Larson L."/>
            <person name="Lui A."/>
            <person name="MacDonald P.J.P."/>
            <person name="Mehta T."/>
            <person name="Montmayeur A."/>
            <person name="Murphy C."/>
            <person name="Neiman D."/>
            <person name="Pearson M."/>
            <person name="Priest M."/>
            <person name="Roberts A."/>
            <person name="Saif S."/>
            <person name="Shea T."/>
            <person name="Shenoy N."/>
            <person name="Sisk P."/>
            <person name="Stolte C."/>
            <person name="Sykes S."/>
            <person name="Yandava C."/>
            <person name="Wortman J."/>
            <person name="Nusbaum C."/>
            <person name="Birren B."/>
        </authorList>
    </citation>
    <scope>NUCLEOTIDE SEQUENCE</scope>
    <source>
        <strain evidence="12">R3-111a-1</strain>
    </source>
</reference>
<feature type="compositionally biased region" description="Basic and acidic residues" evidence="11">
    <location>
        <begin position="192"/>
        <end position="203"/>
    </location>
</feature>
<evidence type="ECO:0000256" key="4">
    <source>
        <dbReference type="ARBA" id="ARBA00022517"/>
    </source>
</evidence>
<dbReference type="EMBL" id="GL385397">
    <property type="protein sequence ID" value="EJT76234.1"/>
    <property type="molecule type" value="Genomic_DNA"/>
</dbReference>
<gene>
    <name evidence="13" type="primary">20346614</name>
    <name evidence="12" type="ORF">GGTG_06156</name>
</gene>
<reference evidence="14" key="1">
    <citation type="submission" date="2010-07" db="EMBL/GenBank/DDBJ databases">
        <title>The genome sequence of Gaeumannomyces graminis var. tritici strain R3-111a-1.</title>
        <authorList>
            <consortium name="The Broad Institute Genome Sequencing Platform"/>
            <person name="Ma L.-J."/>
            <person name="Dead R."/>
            <person name="Young S."/>
            <person name="Zeng Q."/>
            <person name="Koehrsen M."/>
            <person name="Alvarado L."/>
            <person name="Berlin A."/>
            <person name="Chapman S.B."/>
            <person name="Chen Z."/>
            <person name="Freedman E."/>
            <person name="Gellesch M."/>
            <person name="Goldberg J."/>
            <person name="Griggs A."/>
            <person name="Gujja S."/>
            <person name="Heilman E.R."/>
            <person name="Heiman D."/>
            <person name="Hepburn T."/>
            <person name="Howarth C."/>
            <person name="Jen D."/>
            <person name="Larson L."/>
            <person name="Mehta T."/>
            <person name="Neiman D."/>
            <person name="Pearson M."/>
            <person name="Roberts A."/>
            <person name="Saif S."/>
            <person name="Shea T."/>
            <person name="Shenoy N."/>
            <person name="Sisk P."/>
            <person name="Stolte C."/>
            <person name="Sykes S."/>
            <person name="Walk T."/>
            <person name="White J."/>
            <person name="Yandava C."/>
            <person name="Haas B."/>
            <person name="Nusbaum C."/>
            <person name="Birren B."/>
        </authorList>
    </citation>
    <scope>NUCLEOTIDE SEQUENCE [LARGE SCALE GENOMIC DNA]</scope>
    <source>
        <strain evidence="14">R3-111a-1</strain>
    </source>
</reference>
<dbReference type="Pfam" id="PF06102">
    <property type="entry name" value="RRP36"/>
    <property type="match status" value="1"/>
</dbReference>
<dbReference type="InterPro" id="IPR009292">
    <property type="entry name" value="RRP36"/>
</dbReference>
<feature type="compositionally biased region" description="Low complexity" evidence="11">
    <location>
        <begin position="240"/>
        <end position="250"/>
    </location>
</feature>
<feature type="region of interest" description="Disordered" evidence="11">
    <location>
        <begin position="238"/>
        <end position="273"/>
    </location>
</feature>
<evidence type="ECO:0000313" key="12">
    <source>
        <dbReference type="EMBL" id="EJT76234.1"/>
    </source>
</evidence>
<dbReference type="HOGENOM" id="CLU_048802_0_0_1"/>
<keyword evidence="6" id="KW-0175">Coiled coil</keyword>
<feature type="compositionally biased region" description="Basic and acidic residues" evidence="11">
    <location>
        <begin position="165"/>
        <end position="183"/>
    </location>
</feature>
<dbReference type="eggNOG" id="KOG3190">
    <property type="taxonomic scope" value="Eukaryota"/>
</dbReference>
<dbReference type="VEuPathDB" id="FungiDB:GGTG_06156"/>
<keyword evidence="8 10" id="KW-0687">Ribonucleoprotein</keyword>
<dbReference type="PANTHER" id="PTHR21738">
    <property type="entry name" value="RIBOSOMAL RNA PROCESSING PROTEIN 36 HOMOLOG"/>
    <property type="match status" value="1"/>
</dbReference>
<dbReference type="GO" id="GO:0030686">
    <property type="term" value="C:90S preribosome"/>
    <property type="evidence" value="ECO:0007669"/>
    <property type="project" value="TreeGrafter"/>
</dbReference>
<dbReference type="GeneID" id="20346614"/>
<evidence type="ECO:0000256" key="7">
    <source>
        <dbReference type="ARBA" id="ARBA00023242"/>
    </source>
</evidence>
<organism evidence="12">
    <name type="scientific">Gaeumannomyces tritici (strain R3-111a-1)</name>
    <name type="common">Wheat and barley take-all root rot fungus</name>
    <name type="synonym">Gaeumannomyces graminis var. tritici</name>
    <dbReference type="NCBI Taxonomy" id="644352"/>
    <lineage>
        <taxon>Eukaryota</taxon>
        <taxon>Fungi</taxon>
        <taxon>Dikarya</taxon>
        <taxon>Ascomycota</taxon>
        <taxon>Pezizomycotina</taxon>
        <taxon>Sordariomycetes</taxon>
        <taxon>Sordariomycetidae</taxon>
        <taxon>Magnaporthales</taxon>
        <taxon>Magnaporthaceae</taxon>
        <taxon>Gaeumannomyces</taxon>
    </lineage>
</organism>
<keyword evidence="14" id="KW-1185">Reference proteome</keyword>
<dbReference type="PANTHER" id="PTHR21738:SF0">
    <property type="entry name" value="RIBOSOMAL RNA PROCESSING PROTEIN 36 HOMOLOG"/>
    <property type="match status" value="1"/>
</dbReference>
<proteinExistence type="inferred from homology"/>
<dbReference type="STRING" id="644352.J3NY01"/>
<evidence type="ECO:0000256" key="9">
    <source>
        <dbReference type="ARBA" id="ARBA00025053"/>
    </source>
</evidence>
<feature type="compositionally biased region" description="Acidic residues" evidence="11">
    <location>
        <begin position="38"/>
        <end position="71"/>
    </location>
</feature>
<evidence type="ECO:0000256" key="1">
    <source>
        <dbReference type="ARBA" id="ARBA00004604"/>
    </source>
</evidence>
<feature type="region of interest" description="Disordered" evidence="11">
    <location>
        <begin position="1"/>
        <end position="215"/>
    </location>
</feature>
<evidence type="ECO:0000256" key="6">
    <source>
        <dbReference type="ARBA" id="ARBA00023054"/>
    </source>
</evidence>
<dbReference type="RefSeq" id="XP_009222234.1">
    <property type="nucleotide sequence ID" value="XM_009223970.1"/>
</dbReference>
<sequence length="368" mass="41033">MDSRKRKAPIDIYRRVKVRKDVPESDDEGWDGVSNGSEVDERDGSGEDEEDAEDQSEGQSEDYESSEEPEVDASSISFGALAKAQDSVPKPAKRRPGASPAAGQGRRHRLQTGDDSESDSEGSDGSAGSGDELAKTGRESGGRGAADKSAAAGAAPKPKKKKSKSAPEEVSSKRRVSRYREVVTRLPNARPKARDPRFEHPGAEEGEEETAADAARRRRNYAFLDEYRDAELRQMRETLAASNRAASSAAGRKKRKRGGDKTSQLSPEEREELKRNIMAMENQNRARERKDRQEELLAEHRKKEKELVRQGKKPFYLKRSEQKKMLLMDQYAGMSKGQVDKAIERKRKKVAGKEKKMLPFARRGATEN</sequence>
<evidence type="ECO:0000256" key="11">
    <source>
        <dbReference type="SAM" id="MobiDB-lite"/>
    </source>
</evidence>
<reference evidence="13" key="5">
    <citation type="submission" date="2018-04" db="UniProtKB">
        <authorList>
            <consortium name="EnsemblFungi"/>
        </authorList>
    </citation>
    <scope>IDENTIFICATION</scope>
    <source>
        <strain evidence="13">R3-111a-1</strain>
    </source>
</reference>
<evidence type="ECO:0000256" key="5">
    <source>
        <dbReference type="ARBA" id="ARBA00022552"/>
    </source>
</evidence>
<accession>J3NY01</accession>
<comment type="subcellular location">
    <subcellularLocation>
        <location evidence="1 10">Nucleus</location>
        <location evidence="1 10">Nucleolus</location>
    </subcellularLocation>
</comment>
<evidence type="ECO:0000256" key="8">
    <source>
        <dbReference type="ARBA" id="ARBA00023274"/>
    </source>
</evidence>
<comment type="similarity">
    <text evidence="2 10">Belongs to the RRP36 family.</text>
</comment>
<dbReference type="AlphaFoldDB" id="J3NY01"/>